<feature type="transmembrane region" description="Helical" evidence="2">
    <location>
        <begin position="106"/>
        <end position="129"/>
    </location>
</feature>
<gene>
    <name evidence="3" type="ORF">WR25_25985</name>
</gene>
<protein>
    <recommendedName>
        <fullName evidence="5">Type-F conjugative transfer system protein (TrbI_Ftype)</fullName>
    </recommendedName>
</protein>
<dbReference type="EMBL" id="LIAE01009663">
    <property type="protein sequence ID" value="PAV68879.1"/>
    <property type="molecule type" value="Genomic_DNA"/>
</dbReference>
<evidence type="ECO:0000256" key="1">
    <source>
        <dbReference type="SAM" id="MobiDB-lite"/>
    </source>
</evidence>
<feature type="compositionally biased region" description="Gly residues" evidence="1">
    <location>
        <begin position="295"/>
        <end position="304"/>
    </location>
</feature>
<reference evidence="3 4" key="1">
    <citation type="journal article" date="2017" name="Curr. Biol.">
        <title>Genome architecture and evolution of a unichromosomal asexual nematode.</title>
        <authorList>
            <person name="Fradin H."/>
            <person name="Zegar C."/>
            <person name="Gutwein M."/>
            <person name="Lucas J."/>
            <person name="Kovtun M."/>
            <person name="Corcoran D."/>
            <person name="Baugh L.R."/>
            <person name="Kiontke K."/>
            <person name="Gunsalus K."/>
            <person name="Fitch D.H."/>
            <person name="Piano F."/>
        </authorList>
    </citation>
    <scope>NUCLEOTIDE SEQUENCE [LARGE SCALE GENOMIC DNA]</scope>
    <source>
        <strain evidence="3">PF1309</strain>
    </source>
</reference>
<keyword evidence="2" id="KW-0812">Transmembrane</keyword>
<keyword evidence="2" id="KW-1133">Transmembrane helix</keyword>
<evidence type="ECO:0000256" key="2">
    <source>
        <dbReference type="SAM" id="Phobius"/>
    </source>
</evidence>
<proteinExistence type="predicted"/>
<organism evidence="3 4">
    <name type="scientific">Diploscapter pachys</name>
    <dbReference type="NCBI Taxonomy" id="2018661"/>
    <lineage>
        <taxon>Eukaryota</taxon>
        <taxon>Metazoa</taxon>
        <taxon>Ecdysozoa</taxon>
        <taxon>Nematoda</taxon>
        <taxon>Chromadorea</taxon>
        <taxon>Rhabditida</taxon>
        <taxon>Rhabditina</taxon>
        <taxon>Rhabditomorpha</taxon>
        <taxon>Rhabditoidea</taxon>
        <taxon>Rhabditidae</taxon>
        <taxon>Diploscapter</taxon>
    </lineage>
</organism>
<accession>A0A2A2K503</accession>
<feature type="transmembrane region" description="Helical" evidence="2">
    <location>
        <begin position="51"/>
        <end position="74"/>
    </location>
</feature>
<feature type="region of interest" description="Disordered" evidence="1">
    <location>
        <begin position="264"/>
        <end position="304"/>
    </location>
</feature>
<dbReference type="OrthoDB" id="10590870at2759"/>
<dbReference type="Pfam" id="PF09677">
    <property type="entry name" value="TrbI_Ftype"/>
    <property type="match status" value="1"/>
</dbReference>
<evidence type="ECO:0000313" key="3">
    <source>
        <dbReference type="EMBL" id="PAV68879.1"/>
    </source>
</evidence>
<evidence type="ECO:0008006" key="5">
    <source>
        <dbReference type="Google" id="ProtNLM"/>
    </source>
</evidence>
<sequence length="304" mass="31106">MLRITGFMLTTMLMALGTYVVFFLAIGGFSLDGMMAHLANMADRYVAADAARIAGFKAIAGTTFIMGILAIAFLRRHTLANLLPGNAGEPNPSPASPVAARRPSTFAGLTSAQLALVALAILLAIWGMWVTRALVAPREQHIVKADLSRIVGDYVQAQARTDTPPERVQAEMRRFMASLDGELQRRGRAGEVVLVGEAVLSKNVTDITADVAKAVYASGVPQPRPGATGAVRGQVGQVQPQGAPIALAAAPQAGIGPVPGTAIFGNGPAPAQEGSAQDTAAASDPTLSGAAVSVFGGGDGAGAR</sequence>
<keyword evidence="2" id="KW-0472">Membrane</keyword>
<evidence type="ECO:0000313" key="4">
    <source>
        <dbReference type="Proteomes" id="UP000218231"/>
    </source>
</evidence>
<keyword evidence="4" id="KW-1185">Reference proteome</keyword>
<dbReference type="AlphaFoldDB" id="A0A2A2K503"/>
<feature type="transmembrane region" description="Helical" evidence="2">
    <location>
        <begin position="7"/>
        <end position="31"/>
    </location>
</feature>
<comment type="caution">
    <text evidence="3">The sequence shown here is derived from an EMBL/GenBank/DDBJ whole genome shotgun (WGS) entry which is preliminary data.</text>
</comment>
<dbReference type="InterPro" id="IPR014115">
    <property type="entry name" value="TrbI_Ftype"/>
</dbReference>
<dbReference type="Proteomes" id="UP000218231">
    <property type="component" value="Unassembled WGS sequence"/>
</dbReference>
<name>A0A2A2K503_9BILA</name>